<sequence>MDRREFALGAGALLAAGSFGGAAWAYDGAISSRARSVHRRAIIVDANLGPPITSDQLPLPQATLDLARNAGVSAIKTSMGGFNAPFEDTLDEIAFYQRLIEAHPDYFRQIRTAADITAAKRARQVGIIFSFESAACLEDKVDRIDLFRNLGVCVMQLSYNTPSPFGAGVMSPPESTLTELGRQAVARMNEKGVALDLSHANPATTSAAIEASTKPVLITHAGCAAVHNNPRNKSDEVMRAVAEKGGVFGIFDLFFTAPSPRQPNVDDYIAHMTHALNVCGEDHVGIGSDTSFDTMEMSAEEREGWNAETQRRIAAGVAAPEEDGRLPFTEGLNRPDRALVIADALLDRGIAPRVVEKVLGGNFIRAFGEIW</sequence>
<gene>
    <name evidence="1" type="ORF">ATE48_10650</name>
</gene>
<dbReference type="PANTHER" id="PTHR10443:SF12">
    <property type="entry name" value="DIPEPTIDASE"/>
    <property type="match status" value="1"/>
</dbReference>
<dbReference type="KEGG" id="cbot:ATE48_10650"/>
<dbReference type="InterPro" id="IPR032466">
    <property type="entry name" value="Metal_Hydrolase"/>
</dbReference>
<dbReference type="PROSITE" id="PS51365">
    <property type="entry name" value="RENAL_DIPEPTIDASE_2"/>
    <property type="match status" value="1"/>
</dbReference>
<evidence type="ECO:0000313" key="1">
    <source>
        <dbReference type="EMBL" id="ANP46340.1"/>
    </source>
</evidence>
<dbReference type="InParanoid" id="A0A1B1AIJ7"/>
<dbReference type="EMBL" id="CP013244">
    <property type="protein sequence ID" value="ANP46340.1"/>
    <property type="molecule type" value="Genomic_DNA"/>
</dbReference>
<accession>A0A1B1AIJ7</accession>
<evidence type="ECO:0000313" key="2">
    <source>
        <dbReference type="Proteomes" id="UP000092498"/>
    </source>
</evidence>
<evidence type="ECO:0008006" key="3">
    <source>
        <dbReference type="Google" id="ProtNLM"/>
    </source>
</evidence>
<dbReference type="Proteomes" id="UP000092498">
    <property type="component" value="Chromosome"/>
</dbReference>
<organism evidence="1 2">
    <name type="scientific">Candidatus Viadribacter manganicus</name>
    <dbReference type="NCBI Taxonomy" id="1759059"/>
    <lineage>
        <taxon>Bacteria</taxon>
        <taxon>Pseudomonadati</taxon>
        <taxon>Pseudomonadota</taxon>
        <taxon>Alphaproteobacteria</taxon>
        <taxon>Hyphomonadales</taxon>
        <taxon>Hyphomonadaceae</taxon>
        <taxon>Candidatus Viadribacter</taxon>
    </lineage>
</organism>
<dbReference type="AlphaFoldDB" id="A0A1B1AIJ7"/>
<dbReference type="OrthoDB" id="9804920at2"/>
<dbReference type="InterPro" id="IPR008257">
    <property type="entry name" value="Pept_M19"/>
</dbReference>
<proteinExistence type="predicted"/>
<dbReference type="GO" id="GO:0070573">
    <property type="term" value="F:metallodipeptidase activity"/>
    <property type="evidence" value="ECO:0007669"/>
    <property type="project" value="InterPro"/>
</dbReference>
<dbReference type="SUPFAM" id="SSF51556">
    <property type="entry name" value="Metallo-dependent hydrolases"/>
    <property type="match status" value="1"/>
</dbReference>
<dbReference type="Pfam" id="PF01244">
    <property type="entry name" value="Peptidase_M19"/>
    <property type="match status" value="1"/>
</dbReference>
<reference evidence="1 2" key="1">
    <citation type="submission" date="2015-11" db="EMBL/GenBank/DDBJ databases">
        <title>Whole-Genome Sequence of Candidatus Oderbacter manganicum from the National Park Lower Oder Valley, Germany.</title>
        <authorList>
            <person name="Braun B."/>
            <person name="Liere K."/>
            <person name="Szewzyk U."/>
        </authorList>
    </citation>
    <scope>NUCLEOTIDE SEQUENCE [LARGE SCALE GENOMIC DNA]</scope>
    <source>
        <strain evidence="1 2">OTSz_A_272</strain>
    </source>
</reference>
<protein>
    <recommendedName>
        <fullName evidence="3">Peptidase M19</fullName>
    </recommendedName>
</protein>
<dbReference type="Gene3D" id="3.20.20.140">
    <property type="entry name" value="Metal-dependent hydrolases"/>
    <property type="match status" value="1"/>
</dbReference>
<dbReference type="RefSeq" id="WP_083197298.1">
    <property type="nucleotide sequence ID" value="NZ_CP013244.1"/>
</dbReference>
<dbReference type="GO" id="GO:0006508">
    <property type="term" value="P:proteolysis"/>
    <property type="evidence" value="ECO:0007669"/>
    <property type="project" value="InterPro"/>
</dbReference>
<dbReference type="STRING" id="1759059.ATE48_10650"/>
<keyword evidence="2" id="KW-1185">Reference proteome</keyword>
<name>A0A1B1AIJ7_9PROT</name>
<dbReference type="PANTHER" id="PTHR10443">
    <property type="entry name" value="MICROSOMAL DIPEPTIDASE"/>
    <property type="match status" value="1"/>
</dbReference>